<keyword evidence="1" id="KW-0472">Membrane</keyword>
<proteinExistence type="predicted"/>
<feature type="transmembrane region" description="Helical" evidence="1">
    <location>
        <begin position="402"/>
        <end position="424"/>
    </location>
</feature>
<feature type="signal peptide" evidence="2">
    <location>
        <begin position="1"/>
        <end position="19"/>
    </location>
</feature>
<organism evidence="3 4">
    <name type="scientific">Caenorhabditis briggsae</name>
    <dbReference type="NCBI Taxonomy" id="6238"/>
    <lineage>
        <taxon>Eukaryota</taxon>
        <taxon>Metazoa</taxon>
        <taxon>Ecdysozoa</taxon>
        <taxon>Nematoda</taxon>
        <taxon>Chromadorea</taxon>
        <taxon>Rhabditida</taxon>
        <taxon>Rhabditina</taxon>
        <taxon>Rhabditomorpha</taxon>
        <taxon>Rhabditoidea</taxon>
        <taxon>Rhabditidae</taxon>
        <taxon>Peloderinae</taxon>
        <taxon>Caenorhabditis</taxon>
    </lineage>
</organism>
<keyword evidence="2" id="KW-0732">Signal</keyword>
<evidence type="ECO:0000256" key="1">
    <source>
        <dbReference type="SAM" id="Phobius"/>
    </source>
</evidence>
<dbReference type="InterPro" id="IPR053322">
    <property type="entry name" value="PLA2-like"/>
</dbReference>
<sequence>MQINLVWFLLSPLFIEVESPEYRGCAEFQNEFEYCEKKRDQCLSETIETVDCDEKREKCFKENVGDSNCTIEYESNRRKRKQENMENTQIPPMKTLNLLLKNLRNPINDVVKNCSNEDDFENQKQLLQKEMDLVNSVDFSEFSRLKMPTAIIFNALIRNQSISETCKQSLKEFEKKLAILDSAAFSIIPIPFAHWHCGWAYGDVGRVNLRLYASIATRNFAMNFNHVCAIQRDCYMNRKKRKTCDQMFKNSIHGIVNSLKRNKKGAEEFKEILMELSDWKSEYAYSIANLTESSYSTYSENSEGAFTNFNYYYPMNKTAVVFLELKEQPKIKTNLDNLYPCCKFHRIEVSSCLNNYMNSYEDISKCLSNIVTQDKKCLSQLQKAKRVLERNEENQTPWYYEWLRYMLEISCYLATIATAICYCLQKYRDKYRRVSTSEPNTTAD</sequence>
<protein>
    <submittedName>
        <fullName evidence="3">Uncharacterized protein</fullName>
    </submittedName>
</protein>
<dbReference type="Proteomes" id="UP000827892">
    <property type="component" value="Chromosome V"/>
</dbReference>
<feature type="chain" id="PRO_5042191301" evidence="2">
    <location>
        <begin position="20"/>
        <end position="444"/>
    </location>
</feature>
<accession>A0AAE9A8Y2</accession>
<dbReference type="AlphaFoldDB" id="A0AAE9A8Y2"/>
<keyword evidence="1" id="KW-1133">Transmembrane helix</keyword>
<evidence type="ECO:0000313" key="4">
    <source>
        <dbReference type="Proteomes" id="UP000827892"/>
    </source>
</evidence>
<dbReference type="EMBL" id="CP090895">
    <property type="protein sequence ID" value="ULT89842.1"/>
    <property type="molecule type" value="Genomic_DNA"/>
</dbReference>
<evidence type="ECO:0000313" key="3">
    <source>
        <dbReference type="EMBL" id="ULT89842.1"/>
    </source>
</evidence>
<gene>
    <name evidence="3" type="ORF">L3Y34_008329</name>
</gene>
<keyword evidence="1" id="KW-0812">Transmembrane</keyword>
<dbReference type="PANTHER" id="PTHR34228">
    <property type="entry name" value="PROTEIN CBG09474-RELATED"/>
    <property type="match status" value="1"/>
</dbReference>
<name>A0AAE9A8Y2_CAEBR</name>
<dbReference type="PANTHER" id="PTHR34228:SF4">
    <property type="entry name" value="VENOM PROTEIN"/>
    <property type="match status" value="1"/>
</dbReference>
<reference evidence="3 4" key="1">
    <citation type="submission" date="2022-02" db="EMBL/GenBank/DDBJ databases">
        <title>Chromosome-level reference genomes for two strains of Caenorhabditis briggsae: an improved platform for comparative genomics.</title>
        <authorList>
            <person name="Stevens L."/>
            <person name="Andersen E.C."/>
        </authorList>
    </citation>
    <scope>NUCLEOTIDE SEQUENCE [LARGE SCALE GENOMIC DNA]</scope>
    <source>
        <strain evidence="3">QX1410_ONT</strain>
        <tissue evidence="3">Whole-organism</tissue>
    </source>
</reference>
<evidence type="ECO:0000256" key="2">
    <source>
        <dbReference type="SAM" id="SignalP"/>
    </source>
</evidence>